<sequence length="281" mass="30783">MSGLPTAPDSFQQKTTAELQYLIENPDFYDAGVVALARQELRRRGALVPAGPSFSEPAALSAPADYDDETAPAGHGNRWLLGGLLLAVVLAVAWWMLRPQPAPPVAAAPAAPIVLEATVIRPLPSFEQEAAGQVAITRRLLPAADRADTTAAGRYARMARRYWLAENTAAYLIAQALADSVTNVFPGQVTIAQERIDWFMSAKAYNQNLTPNMEARLTLMQQALVLRRVSLENFKTRYETYGELYTDRDQNRADFEAADIAGELLGRPTKRVPMQGNISDL</sequence>
<comment type="caution">
    <text evidence="1">The sequence shown here is derived from an EMBL/GenBank/DDBJ whole genome shotgun (WGS) entry which is preliminary data.</text>
</comment>
<evidence type="ECO:0008006" key="3">
    <source>
        <dbReference type="Google" id="ProtNLM"/>
    </source>
</evidence>
<keyword evidence="2" id="KW-1185">Reference proteome</keyword>
<evidence type="ECO:0000313" key="1">
    <source>
        <dbReference type="EMBL" id="NVO83865.1"/>
    </source>
</evidence>
<protein>
    <recommendedName>
        <fullName evidence="3">DUF4129 domain-containing protein</fullName>
    </recommendedName>
</protein>
<gene>
    <name evidence="1" type="ORF">HW556_03135</name>
</gene>
<dbReference type="Proteomes" id="UP000626554">
    <property type="component" value="Unassembled WGS sequence"/>
</dbReference>
<dbReference type="EMBL" id="JABKAV010000005">
    <property type="protein sequence ID" value="NVO83865.1"/>
    <property type="molecule type" value="Genomic_DNA"/>
</dbReference>
<name>A0ABX2Q0K0_9BACT</name>
<proteinExistence type="predicted"/>
<reference evidence="1 2" key="1">
    <citation type="submission" date="2020-05" db="EMBL/GenBank/DDBJ databases">
        <title>Hymenobacter terrestris sp. nov. and Hymenobacter lapidiphilus sp. nov., isolated from regoliths in Antarctica.</title>
        <authorList>
            <person name="Sedlacek I."/>
            <person name="Pantucek R."/>
            <person name="Zeman M."/>
            <person name="Holochova P."/>
            <person name="Kralova S."/>
            <person name="Stankova E."/>
            <person name="Sedo O."/>
            <person name="Micenkova L."/>
            <person name="Svec P."/>
            <person name="Gupta V."/>
            <person name="Sood U."/>
            <person name="Korpole U.S."/>
            <person name="Lal R."/>
        </authorList>
    </citation>
    <scope>NUCLEOTIDE SEQUENCE [LARGE SCALE GENOMIC DNA]</scope>
    <source>
        <strain evidence="1 2">P5252</strain>
    </source>
</reference>
<accession>A0ABX2Q0K0</accession>
<dbReference type="RefSeq" id="WP_176897877.1">
    <property type="nucleotide sequence ID" value="NZ_JABKAV010000005.1"/>
</dbReference>
<organism evidence="1 2">
    <name type="scientific">Hymenobacter terrestris</name>
    <dbReference type="NCBI Taxonomy" id="2748310"/>
    <lineage>
        <taxon>Bacteria</taxon>
        <taxon>Pseudomonadati</taxon>
        <taxon>Bacteroidota</taxon>
        <taxon>Cytophagia</taxon>
        <taxon>Cytophagales</taxon>
        <taxon>Hymenobacteraceae</taxon>
        <taxon>Hymenobacter</taxon>
    </lineage>
</organism>
<evidence type="ECO:0000313" key="2">
    <source>
        <dbReference type="Proteomes" id="UP000626554"/>
    </source>
</evidence>